<protein>
    <submittedName>
        <fullName evidence="5">Serine hydroxymethyltransferase</fullName>
    </submittedName>
</protein>
<dbReference type="Gene3D" id="3.40.640.10">
    <property type="entry name" value="Type I PLP-dependent aspartate aminotransferase-like (Major domain)"/>
    <property type="match status" value="1"/>
</dbReference>
<dbReference type="EMBL" id="AP009180">
    <property type="protein sequence ID" value="BAF35062.1"/>
    <property type="molecule type" value="Genomic_DNA"/>
</dbReference>
<proteinExistence type="predicted"/>
<accession>Q05FV9</accession>
<dbReference type="Proteomes" id="UP000000777">
    <property type="component" value="Chromosome"/>
</dbReference>
<dbReference type="Gene3D" id="3.90.1150.10">
    <property type="entry name" value="Aspartate Aminotransferase, domain 1"/>
    <property type="match status" value="1"/>
</dbReference>
<name>Q05FV9_CARRP</name>
<dbReference type="InterPro" id="IPR015421">
    <property type="entry name" value="PyrdxlP-dep_Trfase_major"/>
</dbReference>
<dbReference type="HOGENOM" id="CLU_022477_2_1_6"/>
<dbReference type="GO" id="GO:0019264">
    <property type="term" value="P:glycine biosynthetic process from serine"/>
    <property type="evidence" value="ECO:0007669"/>
    <property type="project" value="InterPro"/>
</dbReference>
<dbReference type="GO" id="GO:0005829">
    <property type="term" value="C:cytosol"/>
    <property type="evidence" value="ECO:0007669"/>
    <property type="project" value="TreeGrafter"/>
</dbReference>
<dbReference type="PANTHER" id="PTHR11680">
    <property type="entry name" value="SERINE HYDROXYMETHYLTRANSFERASE"/>
    <property type="match status" value="1"/>
</dbReference>
<dbReference type="InterPro" id="IPR001085">
    <property type="entry name" value="Ser_HO-MeTrfase"/>
</dbReference>
<keyword evidence="5" id="KW-0808">Transferase</keyword>
<dbReference type="Pfam" id="PF00464">
    <property type="entry name" value="SHMT"/>
    <property type="match status" value="1"/>
</dbReference>
<feature type="domain" description="Serine hydroxymethyltransferase-like" evidence="4">
    <location>
        <begin position="4"/>
        <end position="372"/>
    </location>
</feature>
<dbReference type="OrthoDB" id="9803846at2"/>
<reference evidence="5 6" key="1">
    <citation type="journal article" date="2006" name="Science">
        <title>The 160-kilobase genome of the bacterial endosymbiont Carsonella.</title>
        <authorList>
            <person name="Nakabachi A."/>
            <person name="Yamashita A."/>
            <person name="Toh H."/>
            <person name="Ishikawa H."/>
            <person name="Dunbar H."/>
            <person name="Moran N."/>
            <person name="Hattori M."/>
        </authorList>
    </citation>
    <scope>NUCLEOTIDE SEQUENCE [LARGE SCALE GENOMIC DNA]</scope>
    <source>
        <strain evidence="5 6">PV</strain>
    </source>
</reference>
<evidence type="ECO:0000259" key="4">
    <source>
        <dbReference type="Pfam" id="PF00464"/>
    </source>
</evidence>
<evidence type="ECO:0000313" key="5">
    <source>
        <dbReference type="EMBL" id="BAF35062.1"/>
    </source>
</evidence>
<feature type="modified residue" description="N6-(pyridoxal phosphate)lysine" evidence="3">
    <location>
        <position position="220"/>
    </location>
</feature>
<dbReference type="KEGG" id="crp:CRP_031"/>
<dbReference type="InterPro" id="IPR039429">
    <property type="entry name" value="SHMT-like_dom"/>
</dbReference>
<dbReference type="InterPro" id="IPR049943">
    <property type="entry name" value="Ser_HO-MeTrfase-like"/>
</dbReference>
<dbReference type="STRING" id="387662.CRP_031"/>
<dbReference type="SUPFAM" id="SSF53383">
    <property type="entry name" value="PLP-dependent transferases"/>
    <property type="match status" value="1"/>
</dbReference>
<keyword evidence="2 3" id="KW-0663">Pyridoxal phosphate</keyword>
<keyword evidence="5" id="KW-0489">Methyltransferase</keyword>
<gene>
    <name evidence="5" type="ordered locus">CRP_031</name>
</gene>
<dbReference type="RefSeq" id="WP_011672254.1">
    <property type="nucleotide sequence ID" value="NC_008512.1"/>
</dbReference>
<comment type="cofactor">
    <cofactor evidence="1 3">
        <name>pyridoxal 5'-phosphate</name>
        <dbReference type="ChEBI" id="CHEBI:597326"/>
    </cofactor>
</comment>
<sequence>MNFKNILNFIKIESKKQEKTLNLIASENYSSITSILYSSSCLTNKYTEGYPNQRYYSGCKFFDIIENKTIIETQNLFNSNFANVQSHSGSQANFSGIQSLINKNEKILSLDLKSGGHLTHGFSKNFSGKYFDIVNYLLDKNFSINKEYLYKIIKKEKPKILILGYSSYQKYIDWDFFYYLSIKNNCFVISDISHISGLIASGLYPSPLNYSSLVTTTTHKTLRGIKGGIILTQNSKIIKKINLSVFPGQQGGCISNNVLGKLITFKEANNINFLNYTKQIIINSKIMLKTFLYRGYKTIDLKTENHMFIIKVNNNSFYLEKKLEKYGILINRNFIPNDKNKSLNPSGIRIGTSCITTRKIKKKGSELISNYICDLIEFNNNIIKIKIRVLCLIFPIYK</sequence>
<evidence type="ECO:0000256" key="3">
    <source>
        <dbReference type="PIRSR" id="PIRSR000412-50"/>
    </source>
</evidence>
<dbReference type="PIRSF" id="PIRSF000412">
    <property type="entry name" value="SHMT"/>
    <property type="match status" value="1"/>
</dbReference>
<dbReference type="PANTHER" id="PTHR11680:SF35">
    <property type="entry name" value="SERINE HYDROXYMETHYLTRANSFERASE 1"/>
    <property type="match status" value="1"/>
</dbReference>
<dbReference type="AlphaFoldDB" id="Q05FV9"/>
<dbReference type="InterPro" id="IPR015422">
    <property type="entry name" value="PyrdxlP-dep_Trfase_small"/>
</dbReference>
<evidence type="ECO:0000256" key="1">
    <source>
        <dbReference type="ARBA" id="ARBA00001933"/>
    </source>
</evidence>
<evidence type="ECO:0000256" key="2">
    <source>
        <dbReference type="ARBA" id="ARBA00022898"/>
    </source>
</evidence>
<dbReference type="GO" id="GO:0004372">
    <property type="term" value="F:glycine hydroxymethyltransferase activity"/>
    <property type="evidence" value="ECO:0007669"/>
    <property type="project" value="InterPro"/>
</dbReference>
<organism evidence="5 6">
    <name type="scientific">Carsonella ruddii (strain PV)</name>
    <dbReference type="NCBI Taxonomy" id="387662"/>
    <lineage>
        <taxon>Bacteria</taxon>
        <taxon>Pseudomonadati</taxon>
        <taxon>Pseudomonadota</taxon>
        <taxon>Gammaproteobacteria</taxon>
        <taxon>Oceanospirillales</taxon>
        <taxon>Halomonadaceae</taxon>
        <taxon>Zymobacter group</taxon>
        <taxon>Candidatus Carsonella</taxon>
    </lineage>
</organism>
<dbReference type="InterPro" id="IPR015424">
    <property type="entry name" value="PyrdxlP-dep_Trfase"/>
</dbReference>
<dbReference type="GO" id="GO:0035999">
    <property type="term" value="P:tetrahydrofolate interconversion"/>
    <property type="evidence" value="ECO:0007669"/>
    <property type="project" value="InterPro"/>
</dbReference>
<dbReference type="GO" id="GO:0032259">
    <property type="term" value="P:methylation"/>
    <property type="evidence" value="ECO:0007669"/>
    <property type="project" value="UniProtKB-KW"/>
</dbReference>
<evidence type="ECO:0000313" key="6">
    <source>
        <dbReference type="Proteomes" id="UP000000777"/>
    </source>
</evidence>
<dbReference type="GO" id="GO:0008168">
    <property type="term" value="F:methyltransferase activity"/>
    <property type="evidence" value="ECO:0007669"/>
    <property type="project" value="UniProtKB-KW"/>
</dbReference>
<dbReference type="GO" id="GO:0030170">
    <property type="term" value="F:pyridoxal phosphate binding"/>
    <property type="evidence" value="ECO:0007669"/>
    <property type="project" value="InterPro"/>
</dbReference>
<dbReference type="NCBIfam" id="NF000586">
    <property type="entry name" value="PRK00011.1"/>
    <property type="match status" value="1"/>
</dbReference>